<sequence>MKPANFSTLLDDLRDACLMLLAAFARAAKQIAALPWPALLACAFLFAFALTLVPLALFLFVVFLAIKLVVTVIVVDKQRRRRN</sequence>
<gene>
    <name evidence="2" type="ORF">NX773_08390</name>
</gene>
<organism evidence="2 3">
    <name type="scientific">Massilia solisilvae</name>
    <dbReference type="NCBI Taxonomy" id="1811225"/>
    <lineage>
        <taxon>Bacteria</taxon>
        <taxon>Pseudomonadati</taxon>
        <taxon>Pseudomonadota</taxon>
        <taxon>Betaproteobacteria</taxon>
        <taxon>Burkholderiales</taxon>
        <taxon>Oxalobacteraceae</taxon>
        <taxon>Telluria group</taxon>
        <taxon>Massilia</taxon>
    </lineage>
</organism>
<evidence type="ECO:0000313" key="3">
    <source>
        <dbReference type="Proteomes" id="UP001205861"/>
    </source>
</evidence>
<keyword evidence="3" id="KW-1185">Reference proteome</keyword>
<dbReference type="RefSeq" id="WP_258855907.1">
    <property type="nucleotide sequence ID" value="NZ_JANUGV010000002.1"/>
</dbReference>
<protein>
    <recommendedName>
        <fullName evidence="4">Phage holin family protein</fullName>
    </recommendedName>
</protein>
<accession>A0ABT2BIA2</accession>
<comment type="caution">
    <text evidence="2">The sequence shown here is derived from an EMBL/GenBank/DDBJ whole genome shotgun (WGS) entry which is preliminary data.</text>
</comment>
<feature type="transmembrane region" description="Helical" evidence="1">
    <location>
        <begin position="43"/>
        <end position="75"/>
    </location>
</feature>
<proteinExistence type="predicted"/>
<name>A0ABT2BIA2_9BURK</name>
<keyword evidence="1" id="KW-0472">Membrane</keyword>
<reference evidence="2 3" key="1">
    <citation type="submission" date="2022-08" db="EMBL/GenBank/DDBJ databases">
        <title>Reclassification of Massilia species as members of the genera Telluria, Duganella, Pseudoduganella, Mokoshia gen. nov. and Zemynaea gen. nov. using orthogonal and non-orthogonal genome-based approaches.</title>
        <authorList>
            <person name="Bowman J.P."/>
        </authorList>
    </citation>
    <scope>NUCLEOTIDE SEQUENCE [LARGE SCALE GENOMIC DNA]</scope>
    <source>
        <strain evidence="2 3">JCM 31607</strain>
    </source>
</reference>
<evidence type="ECO:0000256" key="1">
    <source>
        <dbReference type="SAM" id="Phobius"/>
    </source>
</evidence>
<dbReference type="EMBL" id="JANUGV010000002">
    <property type="protein sequence ID" value="MCS0608180.1"/>
    <property type="molecule type" value="Genomic_DNA"/>
</dbReference>
<dbReference type="Proteomes" id="UP001205861">
    <property type="component" value="Unassembled WGS sequence"/>
</dbReference>
<evidence type="ECO:0008006" key="4">
    <source>
        <dbReference type="Google" id="ProtNLM"/>
    </source>
</evidence>
<evidence type="ECO:0000313" key="2">
    <source>
        <dbReference type="EMBL" id="MCS0608180.1"/>
    </source>
</evidence>
<keyword evidence="1" id="KW-1133">Transmembrane helix</keyword>
<keyword evidence="1" id="KW-0812">Transmembrane</keyword>